<dbReference type="FunCoup" id="A5DK95">
    <property type="interactions" value="108"/>
</dbReference>
<organism evidence="7 8">
    <name type="scientific">Meyerozyma guilliermondii (strain ATCC 6260 / CBS 566 / DSM 6381 / JCM 1539 / NBRC 10279 / NRRL Y-324)</name>
    <name type="common">Yeast</name>
    <name type="synonym">Candida guilliermondii</name>
    <dbReference type="NCBI Taxonomy" id="294746"/>
    <lineage>
        <taxon>Eukaryota</taxon>
        <taxon>Fungi</taxon>
        <taxon>Dikarya</taxon>
        <taxon>Ascomycota</taxon>
        <taxon>Saccharomycotina</taxon>
        <taxon>Pichiomycetes</taxon>
        <taxon>Debaryomycetaceae</taxon>
        <taxon>Meyerozyma</taxon>
    </lineage>
</organism>
<dbReference type="PANTHER" id="PTHR15407">
    <property type="entry name" value="FUKUTIN-RELATED"/>
    <property type="match status" value="1"/>
</dbReference>
<feature type="domain" description="LicD/FKTN/FKRP nucleotidyltransferase" evidence="6">
    <location>
        <begin position="405"/>
        <end position="519"/>
    </location>
</feature>
<evidence type="ECO:0000256" key="5">
    <source>
        <dbReference type="SAM" id="MobiDB-lite"/>
    </source>
</evidence>
<evidence type="ECO:0000313" key="8">
    <source>
        <dbReference type="Proteomes" id="UP000001997"/>
    </source>
</evidence>
<dbReference type="OrthoDB" id="444255at2759"/>
<dbReference type="GO" id="GO:0016020">
    <property type="term" value="C:membrane"/>
    <property type="evidence" value="ECO:0007669"/>
    <property type="project" value="UniProtKB-SubCell"/>
</dbReference>
<protein>
    <recommendedName>
        <fullName evidence="6">LicD/FKTN/FKRP nucleotidyltransferase domain-containing protein</fullName>
    </recommendedName>
</protein>
<feature type="compositionally biased region" description="Basic and acidic residues" evidence="5">
    <location>
        <begin position="735"/>
        <end position="747"/>
    </location>
</feature>
<evidence type="ECO:0000256" key="3">
    <source>
        <dbReference type="ARBA" id="ARBA00022989"/>
    </source>
</evidence>
<feature type="region of interest" description="Disordered" evidence="5">
    <location>
        <begin position="735"/>
        <end position="796"/>
    </location>
</feature>
<comment type="subcellular location">
    <subcellularLocation>
        <location evidence="1">Membrane</location>
        <topology evidence="1">Single-pass membrane protein</topology>
    </subcellularLocation>
</comment>
<accession>A5DK95</accession>
<dbReference type="RefSeq" id="XP_001484315.2">
    <property type="nucleotide sequence ID" value="XM_001484265.1"/>
</dbReference>
<dbReference type="PANTHER" id="PTHR15407:SF28">
    <property type="entry name" value="RIBITOL-5-PHOSPHATE TRANSFERASE FKTN"/>
    <property type="match status" value="1"/>
</dbReference>
<dbReference type="eggNOG" id="ENOG502QREF">
    <property type="taxonomic scope" value="Eukaryota"/>
</dbReference>
<evidence type="ECO:0000256" key="2">
    <source>
        <dbReference type="ARBA" id="ARBA00022692"/>
    </source>
</evidence>
<evidence type="ECO:0000256" key="4">
    <source>
        <dbReference type="ARBA" id="ARBA00023136"/>
    </source>
</evidence>
<evidence type="ECO:0000256" key="1">
    <source>
        <dbReference type="ARBA" id="ARBA00004167"/>
    </source>
</evidence>
<evidence type="ECO:0000313" key="7">
    <source>
        <dbReference type="EMBL" id="EDK39598.2"/>
    </source>
</evidence>
<dbReference type="InParanoid" id="A5DK95"/>
<evidence type="ECO:0000259" key="6">
    <source>
        <dbReference type="Pfam" id="PF04991"/>
    </source>
</evidence>
<feature type="compositionally biased region" description="Polar residues" evidence="5">
    <location>
        <begin position="748"/>
        <end position="757"/>
    </location>
</feature>
<dbReference type="Pfam" id="PF04991">
    <property type="entry name" value="LicD"/>
    <property type="match status" value="1"/>
</dbReference>
<keyword evidence="8" id="KW-1185">Reference proteome</keyword>
<name>A5DK95_PICGU</name>
<dbReference type="AlphaFoldDB" id="A5DK95"/>
<dbReference type="EMBL" id="CH408158">
    <property type="protein sequence ID" value="EDK39598.2"/>
    <property type="molecule type" value="Genomic_DNA"/>
</dbReference>
<keyword evidence="4" id="KW-0472">Membrane</keyword>
<dbReference type="InterPro" id="IPR009644">
    <property type="entry name" value="FKTN/MNN4/W02B3.4-1"/>
</dbReference>
<gene>
    <name evidence="7" type="ORF">PGUG_03696</name>
</gene>
<dbReference type="GO" id="GO:0009100">
    <property type="term" value="P:glycoprotein metabolic process"/>
    <property type="evidence" value="ECO:0007669"/>
    <property type="project" value="UniProtKB-ARBA"/>
</dbReference>
<sequence>MIVLFRRRRNVVALVVILCLCSFVFLHPSLLSYISPNYFDRLVDQLPFSDSLAQAVDFSAKDNFDTFVFPEYLTSRDGSDVLKYTMPFDPRFTMGLVLDHLANQIEQSKSVYEVHLPYFHWADYTDLSNLNKFYFSAEKDNCKNLFDVTTPSQSRNRKQELVQTELYCLDQSQLEDASSDSAFSEDQRRAFQLAKTRPVSTGWYVFDYGGRSKSSLKILHAKSYLENFMAPPRNLVLLIPTKKGPASISVPVNQDISGRERISQTSILEGYLTNFRQNSPDAPSVNVAKQLQRVSELVPKYAKVAPLPHTKPLKHEDFTADCGTIINSLGDGMSESVQSYKQSLEYSLAETNPPKYFKEAKILKKEANWAHGGHYDWRFFAGLINFTDRQPPVLHGLLQAYLKFANANNITTWVAHGSLLSWYWNGVAFPWDNDIDVQMPIQDLHRLSREFNQSMIVDLGGESDQEVRYGRYFLDCGTFISHRTAGNGNNNIDARFIDVDTGFYIDITGLAISDERAPTRYNDLLPAELSRQSLDATITEQSRNEYLQAYNCRHHHFARLNELSPLSLSAVEGQFVYVPANYERVLINEYGVKGIINEVFKIFTFVPRFQLWIPTRDLRRFTNNHDIKWSDEQTWKYWSEQDHIQFLAQNEDLLTEYVATRKMTSLHNEEMKLRRKRKKSEKFVVDCIEKDPSLTKLRHDYFSFLVSNHDYDFRIRDDEVKRQYKELDQALAEQNLDKVEETTKTIESETAANNLPETDQEPENIDSLPKIQSPEEQNDATMRRPVPNPVDSNQSW</sequence>
<keyword evidence="2" id="KW-0812">Transmembrane</keyword>
<dbReference type="KEGG" id="pgu:PGUG_03696"/>
<dbReference type="HOGENOM" id="CLU_008074_1_1_1"/>
<proteinExistence type="predicted"/>
<dbReference type="InterPro" id="IPR007074">
    <property type="entry name" value="LicD/FKTN/FKRP_NTP_transf"/>
</dbReference>
<dbReference type="VEuPathDB" id="FungiDB:PGUG_03696"/>
<dbReference type="GeneID" id="5126303"/>
<keyword evidence="3" id="KW-1133">Transmembrane helix</keyword>
<dbReference type="Proteomes" id="UP000001997">
    <property type="component" value="Unassembled WGS sequence"/>
</dbReference>
<reference evidence="7 8" key="1">
    <citation type="journal article" date="2009" name="Nature">
        <title>Evolution of pathogenicity and sexual reproduction in eight Candida genomes.</title>
        <authorList>
            <person name="Butler G."/>
            <person name="Rasmussen M.D."/>
            <person name="Lin M.F."/>
            <person name="Santos M.A."/>
            <person name="Sakthikumar S."/>
            <person name="Munro C.A."/>
            <person name="Rheinbay E."/>
            <person name="Grabherr M."/>
            <person name="Forche A."/>
            <person name="Reedy J.L."/>
            <person name="Agrafioti I."/>
            <person name="Arnaud M.B."/>
            <person name="Bates S."/>
            <person name="Brown A.J."/>
            <person name="Brunke S."/>
            <person name="Costanzo M.C."/>
            <person name="Fitzpatrick D.A."/>
            <person name="de Groot P.W."/>
            <person name="Harris D."/>
            <person name="Hoyer L.L."/>
            <person name="Hube B."/>
            <person name="Klis F.M."/>
            <person name="Kodira C."/>
            <person name="Lennard N."/>
            <person name="Logue M.E."/>
            <person name="Martin R."/>
            <person name="Neiman A.M."/>
            <person name="Nikolaou E."/>
            <person name="Quail M.A."/>
            <person name="Quinn J."/>
            <person name="Santos M.C."/>
            <person name="Schmitzberger F.F."/>
            <person name="Sherlock G."/>
            <person name="Shah P."/>
            <person name="Silverstein K.A."/>
            <person name="Skrzypek M.S."/>
            <person name="Soll D."/>
            <person name="Staggs R."/>
            <person name="Stansfield I."/>
            <person name="Stumpf M.P."/>
            <person name="Sudbery P.E."/>
            <person name="Srikantha T."/>
            <person name="Zeng Q."/>
            <person name="Berman J."/>
            <person name="Berriman M."/>
            <person name="Heitman J."/>
            <person name="Gow N.A."/>
            <person name="Lorenz M.C."/>
            <person name="Birren B.W."/>
            <person name="Kellis M."/>
            <person name="Cuomo C.A."/>
        </authorList>
    </citation>
    <scope>NUCLEOTIDE SEQUENCE [LARGE SCALE GENOMIC DNA]</scope>
    <source>
        <strain evidence="8">ATCC 6260 / CBS 566 / DSM 6381 / JCM 1539 / NBRC 10279 / NRRL Y-324</strain>
    </source>
</reference>
<dbReference type="OMA" id="WNGLQFP"/>